<dbReference type="AlphaFoldDB" id="A0A1Y2B8R8"/>
<dbReference type="SUPFAM" id="SSF51735">
    <property type="entry name" value="NAD(P)-binding Rossmann-fold domains"/>
    <property type="match status" value="1"/>
</dbReference>
<keyword evidence="2" id="KW-0521">NADP</keyword>
<dbReference type="PRINTS" id="PR00081">
    <property type="entry name" value="GDHRDH"/>
</dbReference>
<evidence type="ECO:0000256" key="4">
    <source>
        <dbReference type="RuleBase" id="RU000363"/>
    </source>
</evidence>
<keyword evidence="3" id="KW-0560">Oxidoreductase</keyword>
<dbReference type="STRING" id="329046.A0A1Y2B8R8"/>
<dbReference type="Gene3D" id="3.40.50.720">
    <property type="entry name" value="NAD(P)-binding Rossmann-like Domain"/>
    <property type="match status" value="1"/>
</dbReference>
<dbReference type="InterPro" id="IPR036291">
    <property type="entry name" value="NAD(P)-bd_dom_sf"/>
</dbReference>
<evidence type="ECO:0000256" key="1">
    <source>
        <dbReference type="ARBA" id="ARBA00006484"/>
    </source>
</evidence>
<dbReference type="GO" id="GO:0005737">
    <property type="term" value="C:cytoplasm"/>
    <property type="evidence" value="ECO:0007669"/>
    <property type="project" value="TreeGrafter"/>
</dbReference>
<dbReference type="PANTHER" id="PTHR44229">
    <property type="entry name" value="15-HYDROXYPROSTAGLANDIN DEHYDROGENASE [NAD(+)]"/>
    <property type="match status" value="1"/>
</dbReference>
<dbReference type="PROSITE" id="PS00061">
    <property type="entry name" value="ADH_SHORT"/>
    <property type="match status" value="1"/>
</dbReference>
<proteinExistence type="inferred from homology"/>
<gene>
    <name evidence="5" type="ORF">BCR33DRAFT_857106</name>
</gene>
<comment type="similarity">
    <text evidence="1 4">Belongs to the short-chain dehydrogenases/reductases (SDR) family.</text>
</comment>
<dbReference type="InterPro" id="IPR020904">
    <property type="entry name" value="Sc_DH/Rdtase_CS"/>
</dbReference>
<dbReference type="GO" id="GO:0016616">
    <property type="term" value="F:oxidoreductase activity, acting on the CH-OH group of donors, NAD or NADP as acceptor"/>
    <property type="evidence" value="ECO:0007669"/>
    <property type="project" value="TreeGrafter"/>
</dbReference>
<evidence type="ECO:0000313" key="5">
    <source>
        <dbReference type="EMBL" id="ORY31144.1"/>
    </source>
</evidence>
<evidence type="ECO:0000313" key="6">
    <source>
        <dbReference type="Proteomes" id="UP000193642"/>
    </source>
</evidence>
<dbReference type="Proteomes" id="UP000193642">
    <property type="component" value="Unassembled WGS sequence"/>
</dbReference>
<evidence type="ECO:0000256" key="2">
    <source>
        <dbReference type="ARBA" id="ARBA00022857"/>
    </source>
</evidence>
<sequence>MVYSVSNKVAFVTGGGSGFGELVSQRLASKGALVIVCDIVVEKGRRVAEGLGDRGFFVAADVSDQKSLAAAFEEGVKKWGRVDIMVNNAGIVEPPNGFVSDSEADWKLVMDVDLYSVIHGTQLALNQFRKQTPHGGIIINVASMAGFLPDISMPIYATAKAGVVMLTRSLGGKLVKTQNVRVVGIAPTFAMTNMGKFALANPVTKKYVEASSVPVSLVIDAFMRAIEDESLAGDILRVTSQKGIDVLPRRDLAQVTLAPLKKESKI</sequence>
<dbReference type="OrthoDB" id="4131217at2759"/>
<dbReference type="PANTHER" id="PTHR44229:SF4">
    <property type="entry name" value="15-HYDROXYPROSTAGLANDIN DEHYDROGENASE [NAD(+)]"/>
    <property type="match status" value="1"/>
</dbReference>
<dbReference type="PRINTS" id="PR00080">
    <property type="entry name" value="SDRFAMILY"/>
</dbReference>
<comment type="caution">
    <text evidence="5">The sequence shown here is derived from an EMBL/GenBank/DDBJ whole genome shotgun (WGS) entry which is preliminary data.</text>
</comment>
<evidence type="ECO:0000256" key="3">
    <source>
        <dbReference type="ARBA" id="ARBA00023002"/>
    </source>
</evidence>
<dbReference type="EMBL" id="MCGO01000079">
    <property type="protein sequence ID" value="ORY31144.1"/>
    <property type="molecule type" value="Genomic_DNA"/>
</dbReference>
<dbReference type="Pfam" id="PF00106">
    <property type="entry name" value="adh_short"/>
    <property type="match status" value="1"/>
</dbReference>
<protein>
    <submittedName>
        <fullName evidence="5">NAD(P)-binding protein</fullName>
    </submittedName>
</protein>
<accession>A0A1Y2B8R8</accession>
<name>A0A1Y2B8R8_9FUNG</name>
<organism evidence="5 6">
    <name type="scientific">Rhizoclosmatium globosum</name>
    <dbReference type="NCBI Taxonomy" id="329046"/>
    <lineage>
        <taxon>Eukaryota</taxon>
        <taxon>Fungi</taxon>
        <taxon>Fungi incertae sedis</taxon>
        <taxon>Chytridiomycota</taxon>
        <taxon>Chytridiomycota incertae sedis</taxon>
        <taxon>Chytridiomycetes</taxon>
        <taxon>Chytridiales</taxon>
        <taxon>Chytriomycetaceae</taxon>
        <taxon>Rhizoclosmatium</taxon>
    </lineage>
</organism>
<dbReference type="InterPro" id="IPR002347">
    <property type="entry name" value="SDR_fam"/>
</dbReference>
<reference evidence="5 6" key="1">
    <citation type="submission" date="2016-07" db="EMBL/GenBank/DDBJ databases">
        <title>Pervasive Adenine N6-methylation of Active Genes in Fungi.</title>
        <authorList>
            <consortium name="DOE Joint Genome Institute"/>
            <person name="Mondo S.J."/>
            <person name="Dannebaum R.O."/>
            <person name="Kuo R.C."/>
            <person name="Labutti K."/>
            <person name="Haridas S."/>
            <person name="Kuo A."/>
            <person name="Salamov A."/>
            <person name="Ahrendt S.R."/>
            <person name="Lipzen A."/>
            <person name="Sullivan W."/>
            <person name="Andreopoulos W.B."/>
            <person name="Clum A."/>
            <person name="Lindquist E."/>
            <person name="Daum C."/>
            <person name="Ramamoorthy G.K."/>
            <person name="Gryganskyi A."/>
            <person name="Culley D."/>
            <person name="Magnuson J.K."/>
            <person name="James T.Y."/>
            <person name="O'Malley M.A."/>
            <person name="Stajich J.E."/>
            <person name="Spatafora J.W."/>
            <person name="Visel A."/>
            <person name="Grigoriev I.V."/>
        </authorList>
    </citation>
    <scope>NUCLEOTIDE SEQUENCE [LARGE SCALE GENOMIC DNA]</scope>
    <source>
        <strain evidence="5 6">JEL800</strain>
    </source>
</reference>
<keyword evidence="6" id="KW-1185">Reference proteome</keyword>